<reference evidence="1" key="1">
    <citation type="submission" date="2023-10" db="EMBL/GenBank/DDBJ databases">
        <title>Genome assembly of Pristionchus species.</title>
        <authorList>
            <person name="Yoshida K."/>
            <person name="Sommer R.J."/>
        </authorList>
    </citation>
    <scope>NUCLEOTIDE SEQUENCE</scope>
    <source>
        <strain evidence="1">RS0144</strain>
    </source>
</reference>
<sequence>MVLIEWDTEEKQRRLLEILQRDFDGLIVNNHVLDTAIPYSINHRYPFSRLRFFSTECEGDVSPTYVFVFEEMNAFVHARPPTRPHDNTLLQSALVELIEKCVDSEGEMKMKADTHTFEMMELPTIAGFEVGPVDLERDAATIHDNWAWSFSPESTNAYLGYLPASVVRRSSTGEPVSWDMSSPLGEVSNHFTLPDFRGKGLANLAELHLIKSMISEGIRPFKYVGNKIVREASNRSPLWTSWEKDYKQKYDTNEETFFPMNHSSIRKTG</sequence>
<evidence type="ECO:0008006" key="3">
    <source>
        <dbReference type="Google" id="ProtNLM"/>
    </source>
</evidence>
<dbReference type="PANTHER" id="PTHR20958:SF6">
    <property type="entry name" value="GLYCINE N-ACYLTRANSFERASE-LIKE PROTEIN"/>
    <property type="match status" value="1"/>
</dbReference>
<dbReference type="AlphaFoldDB" id="A0AAV5SK50"/>
<dbReference type="PANTHER" id="PTHR20958">
    <property type="entry name" value="GLYCINE N-ACYLTRANSFERASE-LIKE PROTEIN"/>
    <property type="match status" value="1"/>
</dbReference>
<organism evidence="1 2">
    <name type="scientific">Pristionchus entomophagus</name>
    <dbReference type="NCBI Taxonomy" id="358040"/>
    <lineage>
        <taxon>Eukaryota</taxon>
        <taxon>Metazoa</taxon>
        <taxon>Ecdysozoa</taxon>
        <taxon>Nematoda</taxon>
        <taxon>Chromadorea</taxon>
        <taxon>Rhabditida</taxon>
        <taxon>Rhabditina</taxon>
        <taxon>Diplogasteromorpha</taxon>
        <taxon>Diplogasteroidea</taxon>
        <taxon>Neodiplogasteridae</taxon>
        <taxon>Pristionchus</taxon>
    </lineage>
</organism>
<keyword evidence="2" id="KW-1185">Reference proteome</keyword>
<accession>A0AAV5SK50</accession>
<dbReference type="Gene3D" id="3.40.630.30">
    <property type="match status" value="1"/>
</dbReference>
<dbReference type="InterPro" id="IPR016181">
    <property type="entry name" value="Acyl_CoA_acyltransferase"/>
</dbReference>
<evidence type="ECO:0000313" key="1">
    <source>
        <dbReference type="EMBL" id="GMS83299.1"/>
    </source>
</evidence>
<gene>
    <name evidence="1" type="ORF">PENTCL1PPCAC_5474</name>
</gene>
<name>A0AAV5SK50_9BILA</name>
<proteinExistence type="predicted"/>
<dbReference type="EMBL" id="BTSX01000002">
    <property type="protein sequence ID" value="GMS83299.1"/>
    <property type="molecule type" value="Genomic_DNA"/>
</dbReference>
<dbReference type="SUPFAM" id="SSF55729">
    <property type="entry name" value="Acyl-CoA N-acyltransferases (Nat)"/>
    <property type="match status" value="1"/>
</dbReference>
<comment type="caution">
    <text evidence="1">The sequence shown here is derived from an EMBL/GenBank/DDBJ whole genome shotgun (WGS) entry which is preliminary data.</text>
</comment>
<evidence type="ECO:0000313" key="2">
    <source>
        <dbReference type="Proteomes" id="UP001432027"/>
    </source>
</evidence>
<protein>
    <recommendedName>
        <fullName evidence="3">Glycine N-acyltransferase-like protein</fullName>
    </recommendedName>
</protein>
<dbReference type="InterPro" id="IPR053225">
    <property type="entry name" value="Acyl-CoA_N-acyltransferase"/>
</dbReference>
<dbReference type="Proteomes" id="UP001432027">
    <property type="component" value="Unassembled WGS sequence"/>
</dbReference>